<feature type="transmembrane region" description="Helical" evidence="1">
    <location>
        <begin position="32"/>
        <end position="49"/>
    </location>
</feature>
<gene>
    <name evidence="2" type="ORF">M8C21_007419</name>
</gene>
<evidence type="ECO:0000313" key="2">
    <source>
        <dbReference type="EMBL" id="KAI7737110.1"/>
    </source>
</evidence>
<keyword evidence="1" id="KW-1133">Transmembrane helix</keyword>
<keyword evidence="3" id="KW-1185">Reference proteome</keyword>
<proteinExistence type="predicted"/>
<organism evidence="2 3">
    <name type="scientific">Ambrosia artemisiifolia</name>
    <name type="common">Common ragweed</name>
    <dbReference type="NCBI Taxonomy" id="4212"/>
    <lineage>
        <taxon>Eukaryota</taxon>
        <taxon>Viridiplantae</taxon>
        <taxon>Streptophyta</taxon>
        <taxon>Embryophyta</taxon>
        <taxon>Tracheophyta</taxon>
        <taxon>Spermatophyta</taxon>
        <taxon>Magnoliopsida</taxon>
        <taxon>eudicotyledons</taxon>
        <taxon>Gunneridae</taxon>
        <taxon>Pentapetalae</taxon>
        <taxon>asterids</taxon>
        <taxon>campanulids</taxon>
        <taxon>Asterales</taxon>
        <taxon>Asteraceae</taxon>
        <taxon>Asteroideae</taxon>
        <taxon>Heliantheae alliance</taxon>
        <taxon>Heliantheae</taxon>
        <taxon>Ambrosia</taxon>
    </lineage>
</organism>
<dbReference type="AlphaFoldDB" id="A0AAD5GCC0"/>
<keyword evidence="1" id="KW-0472">Membrane</keyword>
<accession>A0AAD5GCC0</accession>
<comment type="caution">
    <text evidence="2">The sequence shown here is derived from an EMBL/GenBank/DDBJ whole genome shotgun (WGS) entry which is preliminary data.</text>
</comment>
<protein>
    <submittedName>
        <fullName evidence="2">Uncharacterized protein</fullName>
    </submittedName>
</protein>
<evidence type="ECO:0000256" key="1">
    <source>
        <dbReference type="SAM" id="Phobius"/>
    </source>
</evidence>
<reference evidence="2" key="1">
    <citation type="submission" date="2022-06" db="EMBL/GenBank/DDBJ databases">
        <title>Uncovering the hologenomic basis of an extraordinary plant invasion.</title>
        <authorList>
            <person name="Bieker V.C."/>
            <person name="Martin M.D."/>
            <person name="Gilbert T."/>
            <person name="Hodgins K."/>
            <person name="Battlay P."/>
            <person name="Petersen B."/>
            <person name="Wilson J."/>
        </authorList>
    </citation>
    <scope>NUCLEOTIDE SEQUENCE</scope>
    <source>
        <strain evidence="2">AA19_3_7</strain>
        <tissue evidence="2">Leaf</tissue>
    </source>
</reference>
<feature type="non-terminal residue" evidence="2">
    <location>
        <position position="110"/>
    </location>
</feature>
<keyword evidence="1" id="KW-0812">Transmembrane</keyword>
<dbReference type="Proteomes" id="UP001206925">
    <property type="component" value="Unassembled WGS sequence"/>
</dbReference>
<name>A0AAD5GCC0_AMBAR</name>
<evidence type="ECO:0000313" key="3">
    <source>
        <dbReference type="Proteomes" id="UP001206925"/>
    </source>
</evidence>
<dbReference type="EMBL" id="JAMZMK010009113">
    <property type="protein sequence ID" value="KAI7737110.1"/>
    <property type="molecule type" value="Genomic_DNA"/>
</dbReference>
<sequence>REKEIHMREREREMYISRERSKRERERKRGRASYGLFILFTHITGGGVVCGLNEQLTDPKMSNCCSGAFEMRIKCEILIYEANDEKERRQSIVLKQARVILDHTHKQKKE</sequence>